<proteinExistence type="predicted"/>
<dbReference type="AlphaFoldDB" id="A0A0E9SDI4"/>
<organism evidence="1">
    <name type="scientific">Anguilla anguilla</name>
    <name type="common">European freshwater eel</name>
    <name type="synonym">Muraena anguilla</name>
    <dbReference type="NCBI Taxonomy" id="7936"/>
    <lineage>
        <taxon>Eukaryota</taxon>
        <taxon>Metazoa</taxon>
        <taxon>Chordata</taxon>
        <taxon>Craniata</taxon>
        <taxon>Vertebrata</taxon>
        <taxon>Euteleostomi</taxon>
        <taxon>Actinopterygii</taxon>
        <taxon>Neopterygii</taxon>
        <taxon>Teleostei</taxon>
        <taxon>Anguilliformes</taxon>
        <taxon>Anguillidae</taxon>
        <taxon>Anguilla</taxon>
    </lineage>
</organism>
<reference evidence="1" key="2">
    <citation type="journal article" date="2015" name="Fish Shellfish Immunol.">
        <title>Early steps in the European eel (Anguilla anguilla)-Vibrio vulnificus interaction in the gills: Role of the RtxA13 toxin.</title>
        <authorList>
            <person name="Callol A."/>
            <person name="Pajuelo D."/>
            <person name="Ebbesson L."/>
            <person name="Teles M."/>
            <person name="MacKenzie S."/>
            <person name="Amaro C."/>
        </authorList>
    </citation>
    <scope>NUCLEOTIDE SEQUENCE</scope>
</reference>
<accession>A0A0E9SDI4</accession>
<protein>
    <submittedName>
        <fullName evidence="1">Uncharacterized protein</fullName>
    </submittedName>
</protein>
<sequence length="31" mass="3603">MNCIVLFIAQIAFYNIMDFSLTQYCTLPLTD</sequence>
<evidence type="ECO:0000313" key="1">
    <source>
        <dbReference type="EMBL" id="JAH38735.1"/>
    </source>
</evidence>
<name>A0A0E9SDI4_ANGAN</name>
<reference evidence="1" key="1">
    <citation type="submission" date="2014-11" db="EMBL/GenBank/DDBJ databases">
        <authorList>
            <person name="Amaro Gonzalez C."/>
        </authorList>
    </citation>
    <scope>NUCLEOTIDE SEQUENCE</scope>
</reference>
<dbReference type="EMBL" id="GBXM01069842">
    <property type="protein sequence ID" value="JAH38735.1"/>
    <property type="molecule type" value="Transcribed_RNA"/>
</dbReference>